<dbReference type="AlphaFoldDB" id="A0A9D1JZ60"/>
<dbReference type="EMBL" id="DVJP01000039">
    <property type="protein sequence ID" value="HIS76269.1"/>
    <property type="molecule type" value="Genomic_DNA"/>
</dbReference>
<evidence type="ECO:0000256" key="1">
    <source>
        <dbReference type="ARBA" id="ARBA00022679"/>
    </source>
</evidence>
<protein>
    <submittedName>
        <fullName evidence="4">1-acyl-sn-glycerol-3-phosphate acyltransferase</fullName>
    </submittedName>
</protein>
<dbReference type="Pfam" id="PF01553">
    <property type="entry name" value="Acyltransferase"/>
    <property type="match status" value="1"/>
</dbReference>
<name>A0A9D1JZ60_9FIRM</name>
<dbReference type="SMART" id="SM00563">
    <property type="entry name" value="PlsC"/>
    <property type="match status" value="1"/>
</dbReference>
<evidence type="ECO:0000256" key="2">
    <source>
        <dbReference type="ARBA" id="ARBA00023315"/>
    </source>
</evidence>
<dbReference type="CDD" id="cd07989">
    <property type="entry name" value="LPLAT_AGPAT-like"/>
    <property type="match status" value="1"/>
</dbReference>
<evidence type="ECO:0000313" key="5">
    <source>
        <dbReference type="Proteomes" id="UP000824002"/>
    </source>
</evidence>
<dbReference type="PANTHER" id="PTHR10434:SF11">
    <property type="entry name" value="1-ACYL-SN-GLYCEROL-3-PHOSPHATE ACYLTRANSFERASE"/>
    <property type="match status" value="1"/>
</dbReference>
<dbReference type="GO" id="GO:0003841">
    <property type="term" value="F:1-acylglycerol-3-phosphate O-acyltransferase activity"/>
    <property type="evidence" value="ECO:0007669"/>
    <property type="project" value="TreeGrafter"/>
</dbReference>
<dbReference type="InterPro" id="IPR002123">
    <property type="entry name" value="Plipid/glycerol_acylTrfase"/>
</dbReference>
<proteinExistence type="predicted"/>
<sequence>MSFYNFARKVMILVSRCQYRLEYEGLENIPENGGFILCSNHISMYDPILVAIRVKPQCFFMAKEELFRFKPLAFLIRALGAFPVSRGKGDTGAIEKAAEIVKSGRVLAIFPEGHRSKDGKLLKLKSGAMVVASMTGAPLLPCVIKKGEKKGLRRTVTVRYGKMIPNEKLGLTAARTPAELRGANRLLTDTLTGLLEGNNG</sequence>
<reference evidence="4" key="2">
    <citation type="journal article" date="2021" name="PeerJ">
        <title>Extensive microbial diversity within the chicken gut microbiome revealed by metagenomics and culture.</title>
        <authorList>
            <person name="Gilroy R."/>
            <person name="Ravi A."/>
            <person name="Getino M."/>
            <person name="Pursley I."/>
            <person name="Horton D.L."/>
            <person name="Alikhan N.F."/>
            <person name="Baker D."/>
            <person name="Gharbi K."/>
            <person name="Hall N."/>
            <person name="Watson M."/>
            <person name="Adriaenssens E.M."/>
            <person name="Foster-Nyarko E."/>
            <person name="Jarju S."/>
            <person name="Secka A."/>
            <person name="Antonio M."/>
            <person name="Oren A."/>
            <person name="Chaudhuri R.R."/>
            <person name="La Ragione R."/>
            <person name="Hildebrand F."/>
            <person name="Pallen M.J."/>
        </authorList>
    </citation>
    <scope>NUCLEOTIDE SEQUENCE</scope>
    <source>
        <strain evidence="4">CHK199-13235</strain>
    </source>
</reference>
<gene>
    <name evidence="4" type="ORF">IAB51_05585</name>
</gene>
<dbReference type="PANTHER" id="PTHR10434">
    <property type="entry name" value="1-ACYL-SN-GLYCEROL-3-PHOSPHATE ACYLTRANSFERASE"/>
    <property type="match status" value="1"/>
</dbReference>
<comment type="caution">
    <text evidence="4">The sequence shown here is derived from an EMBL/GenBank/DDBJ whole genome shotgun (WGS) entry which is preliminary data.</text>
</comment>
<accession>A0A9D1JZ60</accession>
<dbReference type="Proteomes" id="UP000824002">
    <property type="component" value="Unassembled WGS sequence"/>
</dbReference>
<keyword evidence="2 4" id="KW-0012">Acyltransferase</keyword>
<dbReference type="SUPFAM" id="SSF69593">
    <property type="entry name" value="Glycerol-3-phosphate (1)-acyltransferase"/>
    <property type="match status" value="1"/>
</dbReference>
<keyword evidence="1" id="KW-0808">Transferase</keyword>
<dbReference type="GO" id="GO:0006654">
    <property type="term" value="P:phosphatidic acid biosynthetic process"/>
    <property type="evidence" value="ECO:0007669"/>
    <property type="project" value="TreeGrafter"/>
</dbReference>
<evidence type="ECO:0000313" key="4">
    <source>
        <dbReference type="EMBL" id="HIS76269.1"/>
    </source>
</evidence>
<evidence type="ECO:0000259" key="3">
    <source>
        <dbReference type="SMART" id="SM00563"/>
    </source>
</evidence>
<organism evidence="4 5">
    <name type="scientific">Candidatus Merdivicinus excrementipullorum</name>
    <dbReference type="NCBI Taxonomy" id="2840867"/>
    <lineage>
        <taxon>Bacteria</taxon>
        <taxon>Bacillati</taxon>
        <taxon>Bacillota</taxon>
        <taxon>Clostridia</taxon>
        <taxon>Eubacteriales</taxon>
        <taxon>Oscillospiraceae</taxon>
        <taxon>Oscillospiraceae incertae sedis</taxon>
        <taxon>Candidatus Merdivicinus</taxon>
    </lineage>
</organism>
<reference evidence="4" key="1">
    <citation type="submission" date="2020-10" db="EMBL/GenBank/DDBJ databases">
        <authorList>
            <person name="Gilroy R."/>
        </authorList>
    </citation>
    <scope>NUCLEOTIDE SEQUENCE</scope>
    <source>
        <strain evidence="4">CHK199-13235</strain>
    </source>
</reference>
<feature type="domain" description="Phospholipid/glycerol acyltransferase" evidence="3">
    <location>
        <begin position="35"/>
        <end position="147"/>
    </location>
</feature>